<evidence type="ECO:0000313" key="1">
    <source>
        <dbReference type="EMBL" id="GME73023.1"/>
    </source>
</evidence>
<accession>A0ACB5SU35</accession>
<reference evidence="1" key="1">
    <citation type="submission" date="2023-04" db="EMBL/GenBank/DDBJ databases">
        <title>Ambrosiozyma monospora NBRC 10751.</title>
        <authorList>
            <person name="Ichikawa N."/>
            <person name="Sato H."/>
            <person name="Tonouchi N."/>
        </authorList>
    </citation>
    <scope>NUCLEOTIDE SEQUENCE</scope>
    <source>
        <strain evidence="1">NBRC 10751</strain>
    </source>
</reference>
<dbReference type="EMBL" id="BSXS01000572">
    <property type="protein sequence ID" value="GME73023.1"/>
    <property type="molecule type" value="Genomic_DNA"/>
</dbReference>
<proteinExistence type="predicted"/>
<gene>
    <name evidence="1" type="ORF">Amon02_000122500</name>
</gene>
<protein>
    <submittedName>
        <fullName evidence="1">Unnamed protein product</fullName>
    </submittedName>
</protein>
<comment type="caution">
    <text evidence="1">The sequence shown here is derived from an EMBL/GenBank/DDBJ whole genome shotgun (WGS) entry which is preliminary data.</text>
</comment>
<dbReference type="Proteomes" id="UP001165064">
    <property type="component" value="Unassembled WGS sequence"/>
</dbReference>
<keyword evidence="2" id="KW-1185">Reference proteome</keyword>
<evidence type="ECO:0000313" key="2">
    <source>
        <dbReference type="Proteomes" id="UP001165064"/>
    </source>
</evidence>
<organism evidence="1 2">
    <name type="scientific">Ambrosiozyma monospora</name>
    <name type="common">Yeast</name>
    <name type="synonym">Endomycopsis monosporus</name>
    <dbReference type="NCBI Taxonomy" id="43982"/>
    <lineage>
        <taxon>Eukaryota</taxon>
        <taxon>Fungi</taxon>
        <taxon>Dikarya</taxon>
        <taxon>Ascomycota</taxon>
        <taxon>Saccharomycotina</taxon>
        <taxon>Pichiomycetes</taxon>
        <taxon>Pichiales</taxon>
        <taxon>Pichiaceae</taxon>
        <taxon>Ambrosiozyma</taxon>
    </lineage>
</organism>
<name>A0ACB5SU35_AMBMO</name>
<sequence>MPPVDPSAGKCYDLELPNLESSDDRFKLTVRTGASTVLEKSKIFVYGGLVTPLRLSPEFTTLEIKTKMSEFVSNLPAQKRKSNPLDYISNECFALGLIKRKWSHLKIDPSCTQRPKPRFFHAMLVYDSFVYISGGLTFKDSEFNLKVLNDTWQYDLITKKWKCILPEDNDLCDCRYNHHLVATPSLIITQKLNHHGILFIGGMNQHDEYCKQLNVFDLCDLKWVSVPLEFINTVKLVDGVPVKDDYDPKTRASLGDVTLYQSSDLLSLVLYTQPENIRVEPLVAFQSIRGERLSSNRAFIKDEKDLGNFPYKLYYPTVGFFGDNIIVCGFVPGELSISAYVLNGTSGRWVRLQVYCGHNVWSHRFWKGFVWNSHHKALFLGNKDTSSTPPTMQYFNIYVSVSLPFTNMIGSDLTYKAPIGASDASGPFGRAIGGNNIPATLPKTFNLNRGGSFSSTVSVPDHQTLSDSQTQPTQQLHQNEPHTSFAAYAHYVAPQIQINSISSVFPSYAVALGKNAFERTTAFSDFELISCEGDSIKLPLDLCRFRWGKAFDELVSKAYAMTFLDQELDNGSQSGIGADVDDLATRHNSSALDSKLGGIGSATDSGNGNDGGSIRKTTSLYSATNNSSHNSNREESPPLFRYPFQDKSSSKESQLVSSSNTNTSSRLIGSPSLNISRRQSRVDSTISLSGRSSFNYPSQSRQNSMATTSVSSRRSSLRSNFTGTGTGGGRGSFSQPTSRHGSIFKIQGGSGSGTGTGGSSGGNNNGALLATSPLPPSRLSAFTSSGSSYGYVSNSIANSNSLPAPNSGSGAEFDYPTISRVNAEPNLSSISSVDTAVPDPKGCIYVSELPDQPPMPNIELSKDIVGVSIGTGVGKLSTVPSADSLPTVSTPDSSNSGTQSSSTPASGSAGSISAPNQLAVG</sequence>